<dbReference type="AlphaFoldDB" id="A0A7I8C2C8"/>
<evidence type="ECO:0000313" key="1">
    <source>
        <dbReference type="EMBL" id="BCF95227.1"/>
    </source>
</evidence>
<name>A0A7I8C2C8_9BURK</name>
<reference evidence="1 2" key="1">
    <citation type="journal article" date="2020" name="Genes (Basel)">
        <title>Genomic Comparison of Insect Gut Symbionts from Divergent Burkholderia Subclades.</title>
        <authorList>
            <person name="Takeshita K."/>
            <person name="Kikuchi Y."/>
        </authorList>
    </citation>
    <scope>NUCLEOTIDE SEQUENCE [LARGE SCALE GENOMIC DNA]</scope>
    <source>
        <strain evidence="1 2">PGU16</strain>
        <plasmid evidence="1 2">PPGU16_p2</plasmid>
    </source>
</reference>
<dbReference type="RefSeq" id="WP_180727410.1">
    <property type="nucleotide sequence ID" value="NZ_AP023177.1"/>
</dbReference>
<evidence type="ECO:0000313" key="2">
    <source>
        <dbReference type="Proteomes" id="UP000510888"/>
    </source>
</evidence>
<dbReference type="Proteomes" id="UP000510888">
    <property type="component" value="Plasmid PPGU16_p2"/>
</dbReference>
<gene>
    <name evidence="1" type="ORF">PPGU16_82940</name>
</gene>
<evidence type="ECO:0008006" key="3">
    <source>
        <dbReference type="Google" id="ProtNLM"/>
    </source>
</evidence>
<dbReference type="Pfam" id="PF12512">
    <property type="entry name" value="DUF3717"/>
    <property type="match status" value="1"/>
</dbReference>
<keyword evidence="2" id="KW-1185">Reference proteome</keyword>
<protein>
    <recommendedName>
        <fullName evidence="3">DUF3717 domain-containing protein</fullName>
    </recommendedName>
</protein>
<geneLocation type="plasmid" evidence="1 2">
    <name>PPGU16_p2</name>
</geneLocation>
<dbReference type="KEGG" id="plad:PPGU16_82940"/>
<sequence>MTQHDTSDPDCVSIPQIEAAINVWRNRNPSMFETDVLVLCAEARCLADLYGELIFTRETSVSRESLTQAQLAALADALT</sequence>
<keyword evidence="1" id="KW-0614">Plasmid</keyword>
<proteinExistence type="predicted"/>
<dbReference type="EMBL" id="AP023177">
    <property type="protein sequence ID" value="BCF95227.1"/>
    <property type="molecule type" value="Genomic_DNA"/>
</dbReference>
<accession>A0A7I8C2C8</accession>
<organism evidence="1 2">
    <name type="scientific">Paraburkholderia largidicola</name>
    <dbReference type="NCBI Taxonomy" id="3014751"/>
    <lineage>
        <taxon>Bacteria</taxon>
        <taxon>Pseudomonadati</taxon>
        <taxon>Pseudomonadota</taxon>
        <taxon>Betaproteobacteria</taxon>
        <taxon>Burkholderiales</taxon>
        <taxon>Burkholderiaceae</taxon>
        <taxon>Paraburkholderia</taxon>
    </lineage>
</organism>
<dbReference type="InterPro" id="IPR022191">
    <property type="entry name" value="DUF3717"/>
</dbReference>